<evidence type="ECO:0000256" key="1">
    <source>
        <dbReference type="ARBA" id="ARBA00022679"/>
    </source>
</evidence>
<dbReference type="Proteomes" id="UP000001730">
    <property type="component" value="Chromosome 2"/>
</dbReference>
<dbReference type="KEGG" id="vsa:VSAL_II0863"/>
<dbReference type="InterPro" id="IPR051531">
    <property type="entry name" value="N-acetyltransferase"/>
</dbReference>
<evidence type="ECO:0000256" key="3">
    <source>
        <dbReference type="ARBA" id="ARBA00038502"/>
    </source>
</evidence>
<comment type="similarity">
    <text evidence="3">Belongs to the acetyltransferase family. RimJ subfamily.</text>
</comment>
<dbReference type="PANTHER" id="PTHR43792:SF8">
    <property type="entry name" value="[RIBOSOMAL PROTEIN US5]-ALANINE N-ACETYLTRANSFERASE"/>
    <property type="match status" value="1"/>
</dbReference>
<reference evidence="5 6" key="1">
    <citation type="journal article" date="2008" name="BMC Genomics">
        <title>The genome sequence of the fish pathogen Aliivibrio salmonicida strain LFI1238 shows extensive evidence of gene decay.</title>
        <authorList>
            <person name="Hjerde E."/>
            <person name="Lorentzen M.S."/>
            <person name="Holden M.T."/>
            <person name="Seeger K."/>
            <person name="Paulsen S."/>
            <person name="Bason N."/>
            <person name="Churcher C."/>
            <person name="Harris D."/>
            <person name="Norbertczak H."/>
            <person name="Quail M.A."/>
            <person name="Sanders S."/>
            <person name="Thurston S."/>
            <person name="Parkhill J."/>
            <person name="Willassen N.P."/>
            <person name="Thomson N.R."/>
        </authorList>
    </citation>
    <scope>NUCLEOTIDE SEQUENCE [LARGE SCALE GENOMIC DNA]</scope>
    <source>
        <strain evidence="5 6">LFI1238</strain>
    </source>
</reference>
<dbReference type="HOGENOM" id="CLU_013985_40_1_6"/>
<dbReference type="SUPFAM" id="SSF55729">
    <property type="entry name" value="Acyl-CoA N-acyltransferases (Nat)"/>
    <property type="match status" value="1"/>
</dbReference>
<dbReference type="GO" id="GO:0008999">
    <property type="term" value="F:protein-N-terminal-alanine acetyltransferase activity"/>
    <property type="evidence" value="ECO:0007669"/>
    <property type="project" value="TreeGrafter"/>
</dbReference>
<dbReference type="NCBIfam" id="NF008072">
    <property type="entry name" value="PRK10809.1"/>
    <property type="match status" value="1"/>
</dbReference>
<dbReference type="PANTHER" id="PTHR43792">
    <property type="entry name" value="GNAT FAMILY, PUTATIVE (AFU_ORTHOLOGUE AFUA_3G00765)-RELATED-RELATED"/>
    <property type="match status" value="1"/>
</dbReference>
<name>B6ESD0_ALISL</name>
<keyword evidence="1" id="KW-0808">Transferase</keyword>
<evidence type="ECO:0000256" key="2">
    <source>
        <dbReference type="ARBA" id="ARBA00023315"/>
    </source>
</evidence>
<keyword evidence="2" id="KW-0012">Acyltransferase</keyword>
<dbReference type="PROSITE" id="PS51186">
    <property type="entry name" value="GNAT"/>
    <property type="match status" value="1"/>
</dbReference>
<dbReference type="InterPro" id="IPR000182">
    <property type="entry name" value="GNAT_dom"/>
</dbReference>
<accession>B6ESD0</accession>
<dbReference type="Gene3D" id="3.40.630.30">
    <property type="match status" value="1"/>
</dbReference>
<dbReference type="AlphaFoldDB" id="B6ESD0"/>
<dbReference type="Pfam" id="PF13302">
    <property type="entry name" value="Acetyltransf_3"/>
    <property type="match status" value="1"/>
</dbReference>
<evidence type="ECO:0000313" key="6">
    <source>
        <dbReference type="Proteomes" id="UP000001730"/>
    </source>
</evidence>
<dbReference type="InterPro" id="IPR016181">
    <property type="entry name" value="Acyl_CoA_acyltransferase"/>
</dbReference>
<organism evidence="5 6">
    <name type="scientific">Aliivibrio salmonicida (strain LFI1238)</name>
    <name type="common">Vibrio salmonicida (strain LFI1238)</name>
    <dbReference type="NCBI Taxonomy" id="316275"/>
    <lineage>
        <taxon>Bacteria</taxon>
        <taxon>Pseudomonadati</taxon>
        <taxon>Pseudomonadota</taxon>
        <taxon>Gammaproteobacteria</taxon>
        <taxon>Vibrionales</taxon>
        <taxon>Vibrionaceae</taxon>
        <taxon>Aliivibrio</taxon>
    </lineage>
</organism>
<protein>
    <submittedName>
        <fullName evidence="5">Ribosomal-protein-alanine acetyltransferase</fullName>
    </submittedName>
</protein>
<sequence>MNNMDVHFDFDHYQVRLIKSSDAVMIANYFMRNRHHLEPWEPKRANAFFTAEGWKQRLLQLVELHKHNLAFYFVIFDNQEKRIIGTVSYSNITRFPFYATNVGYSLDENEQGNGIMQRAVEKTIHWMFTVQNLHRIMAAYIPRNNKSGNVLSKLGFVKEGEAKAYLYINGGWEDHILTSKTNEHWKPD</sequence>
<dbReference type="eggNOG" id="COG1670">
    <property type="taxonomic scope" value="Bacteria"/>
</dbReference>
<gene>
    <name evidence="5" type="primary">rimJ</name>
    <name evidence="5" type="ordered locus">VSAL_II0863</name>
</gene>
<dbReference type="GO" id="GO:0005737">
    <property type="term" value="C:cytoplasm"/>
    <property type="evidence" value="ECO:0007669"/>
    <property type="project" value="TreeGrafter"/>
</dbReference>
<proteinExistence type="inferred from homology"/>
<keyword evidence="6" id="KW-1185">Reference proteome</keyword>
<evidence type="ECO:0000259" key="4">
    <source>
        <dbReference type="PROSITE" id="PS51186"/>
    </source>
</evidence>
<dbReference type="EMBL" id="FM178380">
    <property type="protein sequence ID" value="CAQ81617.1"/>
    <property type="molecule type" value="Genomic_DNA"/>
</dbReference>
<evidence type="ECO:0000313" key="5">
    <source>
        <dbReference type="EMBL" id="CAQ81617.1"/>
    </source>
</evidence>
<feature type="domain" description="N-acetyltransferase" evidence="4">
    <location>
        <begin position="24"/>
        <end position="183"/>
    </location>
</feature>